<gene>
    <name evidence="1" type="ORF">TWF694_004362</name>
</gene>
<dbReference type="AlphaFoldDB" id="A0AAV9WZ43"/>
<comment type="caution">
    <text evidence="1">The sequence shown here is derived from an EMBL/GenBank/DDBJ whole genome shotgun (WGS) entry which is preliminary data.</text>
</comment>
<organism evidence="1 2">
    <name type="scientific">Orbilia ellipsospora</name>
    <dbReference type="NCBI Taxonomy" id="2528407"/>
    <lineage>
        <taxon>Eukaryota</taxon>
        <taxon>Fungi</taxon>
        <taxon>Dikarya</taxon>
        <taxon>Ascomycota</taxon>
        <taxon>Pezizomycotina</taxon>
        <taxon>Orbiliomycetes</taxon>
        <taxon>Orbiliales</taxon>
        <taxon>Orbiliaceae</taxon>
        <taxon>Orbilia</taxon>
    </lineage>
</organism>
<accession>A0AAV9WZ43</accession>
<keyword evidence="2" id="KW-1185">Reference proteome</keyword>
<protein>
    <submittedName>
        <fullName evidence="1">Uncharacterized protein</fullName>
    </submittedName>
</protein>
<evidence type="ECO:0000313" key="2">
    <source>
        <dbReference type="Proteomes" id="UP001365542"/>
    </source>
</evidence>
<name>A0AAV9WZ43_9PEZI</name>
<reference evidence="1 2" key="1">
    <citation type="submission" date="2019-10" db="EMBL/GenBank/DDBJ databases">
        <authorList>
            <person name="Palmer J.M."/>
        </authorList>
    </citation>
    <scope>NUCLEOTIDE SEQUENCE [LARGE SCALE GENOMIC DNA]</scope>
    <source>
        <strain evidence="1 2">TWF694</strain>
    </source>
</reference>
<dbReference type="Proteomes" id="UP001365542">
    <property type="component" value="Unassembled WGS sequence"/>
</dbReference>
<evidence type="ECO:0000313" key="1">
    <source>
        <dbReference type="EMBL" id="KAK6529150.1"/>
    </source>
</evidence>
<dbReference type="EMBL" id="JAVHJO010000014">
    <property type="protein sequence ID" value="KAK6529150.1"/>
    <property type="molecule type" value="Genomic_DNA"/>
</dbReference>
<sequence length="190" mass="22210">MVEQIAFTLRRDSEDPGTSSTFGLDQKIIAHRNLCQHLGNKGLRHIATFLVKKVLDKQISKLDYQSICNFQFWDDVYSGMLRQWLYIEHDVPWSPVISIVQLAALFDESYEEYIKSWPADSTVLAIAENLKGSEYDDALERARSWGRGDYVTLMRYMGWLETYQGWRTVRDGSPWVVYDYHGEKPLPEYL</sequence>
<proteinExistence type="predicted"/>